<dbReference type="Pfam" id="PF08984">
    <property type="entry name" value="DUF1858"/>
    <property type="match status" value="1"/>
</dbReference>
<dbReference type="PANTHER" id="PTHR39341">
    <property type="entry name" value="BSL7085 PROTEIN"/>
    <property type="match status" value="1"/>
</dbReference>
<dbReference type="Gene3D" id="1.10.3910.10">
    <property type="entry name" value="SP0561-like"/>
    <property type="match status" value="1"/>
</dbReference>
<feature type="domain" description="DUF1858" evidence="1">
    <location>
        <begin position="8"/>
        <end position="58"/>
    </location>
</feature>
<dbReference type="PANTHER" id="PTHR39341:SF1">
    <property type="entry name" value="DUF1858 DOMAIN-CONTAINING PROTEIN"/>
    <property type="match status" value="1"/>
</dbReference>
<dbReference type="NCBIfam" id="TIGR03980">
    <property type="entry name" value="prismane_assoc"/>
    <property type="match status" value="1"/>
</dbReference>
<dbReference type="GeneID" id="42858756"/>
<evidence type="ECO:0000259" key="1">
    <source>
        <dbReference type="Pfam" id="PF08984"/>
    </source>
</evidence>
<accession>A0A0D8IU03</accession>
<comment type="caution">
    <text evidence="2">The sequence shown here is derived from an EMBL/GenBank/DDBJ whole genome shotgun (WGS) entry which is preliminary data.</text>
</comment>
<evidence type="ECO:0000313" key="2">
    <source>
        <dbReference type="EMBL" id="KJF38157.1"/>
    </source>
</evidence>
<dbReference type="AlphaFoldDB" id="A0A0D8IU03"/>
<gene>
    <name evidence="2" type="ORF">TQ39_19750</name>
</gene>
<dbReference type="PATRIC" id="fig|1550024.3.peg.4536"/>
<dbReference type="InterPro" id="IPR038062">
    <property type="entry name" value="ScdA-like_N_sf"/>
</dbReference>
<organism evidence="2 3">
    <name type="scientific">Ruthenibacterium lactatiformans</name>
    <dbReference type="NCBI Taxonomy" id="1550024"/>
    <lineage>
        <taxon>Bacteria</taxon>
        <taxon>Bacillati</taxon>
        <taxon>Bacillota</taxon>
        <taxon>Clostridia</taxon>
        <taxon>Eubacteriales</taxon>
        <taxon>Oscillospiraceae</taxon>
        <taxon>Ruthenibacterium</taxon>
    </lineage>
</organism>
<dbReference type="InterPro" id="IPR015077">
    <property type="entry name" value="DUF1858"/>
</dbReference>
<proteinExistence type="predicted"/>
<dbReference type="InterPro" id="IPR023883">
    <property type="entry name" value="CHP03980_redox-disulphide"/>
</dbReference>
<dbReference type="Proteomes" id="UP000032483">
    <property type="component" value="Unassembled WGS sequence"/>
</dbReference>
<reference evidence="2" key="1">
    <citation type="submission" date="2015-02" db="EMBL/GenBank/DDBJ databases">
        <title>A novel member of the family Ruminococcaceae isolated from human feces.</title>
        <authorList>
            <person name="Shkoporov A.N."/>
            <person name="Chaplin A.V."/>
            <person name="Motuzova O.V."/>
            <person name="Kafarskaia L.I."/>
            <person name="Khokhlova E.V."/>
            <person name="Efimov B.A."/>
        </authorList>
    </citation>
    <scope>NUCLEOTIDE SEQUENCE [LARGE SCALE GENOMIC DNA]</scope>
    <source>
        <strain evidence="2">585-1</strain>
    </source>
</reference>
<protein>
    <submittedName>
        <fullName evidence="2">Disulfide oxidoreductase</fullName>
    </submittedName>
</protein>
<evidence type="ECO:0000313" key="3">
    <source>
        <dbReference type="Proteomes" id="UP000032483"/>
    </source>
</evidence>
<dbReference type="EMBL" id="JXXK01000077">
    <property type="protein sequence ID" value="KJF38157.1"/>
    <property type="molecule type" value="Genomic_DNA"/>
</dbReference>
<dbReference type="RefSeq" id="WP_050006789.1">
    <property type="nucleotide sequence ID" value="NZ_CAOJUJ010000012.1"/>
</dbReference>
<dbReference type="SUPFAM" id="SSF140683">
    <property type="entry name" value="SP0561-like"/>
    <property type="match status" value="1"/>
</dbReference>
<name>A0A0D8IU03_9FIRM</name>
<sequence>MGTTVVNRKTLIGEIVNQYPETAEVLLGIGMHCLGCPASQAESLEDACAVHGVDPESVIKAINDKIADSGK</sequence>
<keyword evidence="3" id="KW-1185">Reference proteome</keyword>